<dbReference type="PANTHER" id="PTHR15020">
    <property type="entry name" value="FLAVIN REDUCTASE-RELATED"/>
    <property type="match status" value="1"/>
</dbReference>
<dbReference type="SUPFAM" id="SSF51735">
    <property type="entry name" value="NAD(P)-binding Rossmann-fold domains"/>
    <property type="match status" value="1"/>
</dbReference>
<dbReference type="STRING" id="333140.AWW68_15715"/>
<organism evidence="2 3">
    <name type="scientific">Roseivirga spongicola</name>
    <dbReference type="NCBI Taxonomy" id="333140"/>
    <lineage>
        <taxon>Bacteria</taxon>
        <taxon>Pseudomonadati</taxon>
        <taxon>Bacteroidota</taxon>
        <taxon>Cytophagia</taxon>
        <taxon>Cytophagales</taxon>
        <taxon>Roseivirgaceae</taxon>
        <taxon>Roseivirga</taxon>
    </lineage>
</organism>
<name>A0A150X5V4_9BACT</name>
<comment type="caution">
    <text evidence="2">The sequence shown here is derived from an EMBL/GenBank/DDBJ whole genome shotgun (WGS) entry which is preliminary data.</text>
</comment>
<evidence type="ECO:0000313" key="3">
    <source>
        <dbReference type="Proteomes" id="UP000075606"/>
    </source>
</evidence>
<dbReference type="RefSeq" id="WP_068223553.1">
    <property type="nucleotide sequence ID" value="NZ_CP139724.1"/>
</dbReference>
<accession>A0A150X5V4</accession>
<dbReference type="PANTHER" id="PTHR15020:SF50">
    <property type="entry name" value="UPF0659 PROTEIN YMR090W"/>
    <property type="match status" value="1"/>
</dbReference>
<reference evidence="2 3" key="1">
    <citation type="submission" date="2016-01" db="EMBL/GenBank/DDBJ databases">
        <title>Genome sequencing of Roseivirga spongicola UST030701-084.</title>
        <authorList>
            <person name="Selvaratnam C."/>
            <person name="Thevarajoo S."/>
            <person name="Goh K.M."/>
            <person name="Ee R."/>
            <person name="Chan K.-G."/>
            <person name="Chong C.S."/>
        </authorList>
    </citation>
    <scope>NUCLEOTIDE SEQUENCE [LARGE SCALE GENOMIC DNA]</scope>
    <source>
        <strain evidence="2 3">UST030701-084</strain>
    </source>
</reference>
<dbReference type="AlphaFoldDB" id="A0A150X5V4"/>
<dbReference type="EMBL" id="LRPC01000028">
    <property type="protein sequence ID" value="KYG74101.1"/>
    <property type="molecule type" value="Genomic_DNA"/>
</dbReference>
<dbReference type="InterPro" id="IPR016040">
    <property type="entry name" value="NAD(P)-bd_dom"/>
</dbReference>
<sequence>MKVLVIGASGRVGQKLTSKLLEADHQVVGTTRKDEKLFEANNYSQIALDLEKSAEDLSNEIPSDVEAVYFVSGSRGKDLLNVDLHGAIKSMQAAEMAGIKRYVMLSTIYSLQPTAWDTSADLYDYMIAKHYADQWLIKNTDLDYTILQPGSLTENAGTGEVELKVQEHGENPIEDVAEVLFGLLDLKSSFKEVIPMRSGDTPIKNALANL</sequence>
<keyword evidence="3" id="KW-1185">Reference proteome</keyword>
<feature type="domain" description="NAD(P)-binding" evidence="1">
    <location>
        <begin position="7"/>
        <end position="185"/>
    </location>
</feature>
<protein>
    <submittedName>
        <fullName evidence="2">Epimerase</fullName>
    </submittedName>
</protein>
<dbReference type="Pfam" id="PF13460">
    <property type="entry name" value="NAD_binding_10"/>
    <property type="match status" value="1"/>
</dbReference>
<evidence type="ECO:0000313" key="2">
    <source>
        <dbReference type="EMBL" id="KYG74101.1"/>
    </source>
</evidence>
<gene>
    <name evidence="2" type="ORF">AWW68_15715</name>
</gene>
<evidence type="ECO:0000259" key="1">
    <source>
        <dbReference type="Pfam" id="PF13460"/>
    </source>
</evidence>
<dbReference type="Proteomes" id="UP000075606">
    <property type="component" value="Unassembled WGS sequence"/>
</dbReference>
<dbReference type="Gene3D" id="3.40.50.720">
    <property type="entry name" value="NAD(P)-binding Rossmann-like Domain"/>
    <property type="match status" value="1"/>
</dbReference>
<dbReference type="InterPro" id="IPR036291">
    <property type="entry name" value="NAD(P)-bd_dom_sf"/>
</dbReference>
<proteinExistence type="predicted"/>
<dbReference type="OrthoDB" id="9803892at2"/>